<dbReference type="RefSeq" id="WP_033513226.1">
    <property type="nucleotide sequence ID" value="NZ_JDUO01000011.1"/>
</dbReference>
<dbReference type="eggNOG" id="ENOG5031T9T">
    <property type="taxonomic scope" value="Bacteria"/>
</dbReference>
<dbReference type="Proteomes" id="UP000029082">
    <property type="component" value="Unassembled WGS sequence"/>
</dbReference>
<evidence type="ECO:0000313" key="2">
    <source>
        <dbReference type="Proteomes" id="UP000029082"/>
    </source>
</evidence>
<organism evidence="1 2">
    <name type="scientific">Bifidobacterium mongoliense DSM 21395</name>
    <dbReference type="NCBI Taxonomy" id="1437603"/>
    <lineage>
        <taxon>Bacteria</taxon>
        <taxon>Bacillati</taxon>
        <taxon>Actinomycetota</taxon>
        <taxon>Actinomycetes</taxon>
        <taxon>Bifidobacteriales</taxon>
        <taxon>Bifidobacteriaceae</taxon>
        <taxon>Bifidobacterium</taxon>
    </lineage>
</organism>
<dbReference type="GeneID" id="93094897"/>
<name>A0A087BZU0_9BIFI</name>
<dbReference type="AlphaFoldDB" id="A0A087BZU0"/>
<comment type="caution">
    <text evidence="1">The sequence shown here is derived from an EMBL/GenBank/DDBJ whole genome shotgun (WGS) entry which is preliminary data.</text>
</comment>
<reference evidence="1 2" key="1">
    <citation type="submission" date="2014-03" db="EMBL/GenBank/DDBJ databases">
        <title>Genomics of Bifidobacteria.</title>
        <authorList>
            <person name="Ventura M."/>
            <person name="Milani C."/>
            <person name="Lugli G.A."/>
        </authorList>
    </citation>
    <scope>NUCLEOTIDE SEQUENCE [LARGE SCALE GENOMIC DNA]</scope>
    <source>
        <strain evidence="1 2">DSM 21395</strain>
    </source>
</reference>
<dbReference type="STRING" id="1437603.GCA_000771525_00353"/>
<keyword evidence="2" id="KW-1185">Reference proteome</keyword>
<proteinExistence type="predicted"/>
<evidence type="ECO:0000313" key="1">
    <source>
        <dbReference type="EMBL" id="KFI76540.1"/>
    </source>
</evidence>
<sequence>MSNVKVVLNRDAFRQQILHNDTLLDDVQEQMEGMAEVDRAVTVYRNDDRDTGNVVATAPARFEAAHGVLTQMLGMVRV</sequence>
<accession>A0A087BZU0</accession>
<protein>
    <submittedName>
        <fullName evidence="1">Uncharacterized protein</fullName>
    </submittedName>
</protein>
<dbReference type="EMBL" id="JGZE01000013">
    <property type="protein sequence ID" value="KFI76540.1"/>
    <property type="molecule type" value="Genomic_DNA"/>
</dbReference>
<gene>
    <name evidence="1" type="ORF">BMON_1137</name>
</gene>